<evidence type="ECO:0000313" key="3">
    <source>
        <dbReference type="EMBL" id="KAA8492190.1"/>
    </source>
</evidence>
<name>A0A5J4YML0_PORPP</name>
<keyword evidence="2" id="KW-0812">Transmembrane</keyword>
<feature type="region of interest" description="Disordered" evidence="1">
    <location>
        <begin position="121"/>
        <end position="159"/>
    </location>
</feature>
<gene>
    <name evidence="3" type="ORF">FVE85_3628</name>
</gene>
<dbReference type="GO" id="GO:0045046">
    <property type="term" value="P:protein import into peroxisome membrane"/>
    <property type="evidence" value="ECO:0007669"/>
    <property type="project" value="TreeGrafter"/>
</dbReference>
<dbReference type="PROSITE" id="PS51257">
    <property type="entry name" value="PROKAR_LIPOPROTEIN"/>
    <property type="match status" value="1"/>
</dbReference>
<sequence>MRAWIRRHKYKILAVGCVVGLTGCGIVGYAAWKLRESASHIEAALKEMGQWAADENEDEQQLKLRQQVSLEERSALCKQLADQCLRQMRIDEKALKRRVWTSFDSDTLVAELKAVGSSSSVVTNAPPVESEAAKRHHHAVTGEGQGDNEAREQQRTVNQKKRRTWTQIMRYVFARVVGGLVLVVFTDVLLHVQLSMLAAAARSGRKRASTQQDEAEAAFFALFRGANDGSSSSNISASGTRNENVAELTPQEQHAFLKLLEDLSWNDEIAAFICERVDVALKGDRLSDSVSDADLVSKIRRICDLLLENGELSSFLQASIVSHTFPRGAETDGDQLQHGQRQESNIQRMILELQDLCDHNDFIRVLQDSFSVAFTAFQEQLGHQEIMPIPQKQDNDEIEPEMKTATAISMPLANAIAHLERAAARTLFDPVHTTDAVEEHFSTFDASLLALETRDRFSKLIMLSVEDNDAAQNPEPAAPDSRGDDAMQANALTNLLQALGTQ</sequence>
<evidence type="ECO:0000256" key="1">
    <source>
        <dbReference type="SAM" id="MobiDB-lite"/>
    </source>
</evidence>
<organism evidence="3 4">
    <name type="scientific">Porphyridium purpureum</name>
    <name type="common">Red alga</name>
    <name type="synonym">Porphyridium cruentum</name>
    <dbReference type="NCBI Taxonomy" id="35688"/>
    <lineage>
        <taxon>Eukaryota</taxon>
        <taxon>Rhodophyta</taxon>
        <taxon>Bangiophyceae</taxon>
        <taxon>Porphyridiales</taxon>
        <taxon>Porphyridiaceae</taxon>
        <taxon>Porphyridium</taxon>
    </lineage>
</organism>
<keyword evidence="2" id="KW-1133">Transmembrane helix</keyword>
<dbReference type="InterPro" id="IPR006966">
    <property type="entry name" value="Peroxin-3"/>
</dbReference>
<keyword evidence="4" id="KW-1185">Reference proteome</keyword>
<feature type="transmembrane region" description="Helical" evidence="2">
    <location>
        <begin position="12"/>
        <end position="32"/>
    </location>
</feature>
<feature type="transmembrane region" description="Helical" evidence="2">
    <location>
        <begin position="172"/>
        <end position="199"/>
    </location>
</feature>
<accession>A0A5J4YML0</accession>
<dbReference type="AlphaFoldDB" id="A0A5J4YML0"/>
<evidence type="ECO:0008006" key="5">
    <source>
        <dbReference type="Google" id="ProtNLM"/>
    </source>
</evidence>
<evidence type="ECO:0000256" key="2">
    <source>
        <dbReference type="SAM" id="Phobius"/>
    </source>
</evidence>
<dbReference type="GO" id="GO:0030674">
    <property type="term" value="F:protein-macromolecule adaptor activity"/>
    <property type="evidence" value="ECO:0007669"/>
    <property type="project" value="TreeGrafter"/>
</dbReference>
<reference evidence="4" key="1">
    <citation type="journal article" date="2019" name="Nat. Commun.">
        <title>Expansion of phycobilisome linker gene families in mesophilic red algae.</title>
        <authorList>
            <person name="Lee J."/>
            <person name="Kim D."/>
            <person name="Bhattacharya D."/>
            <person name="Yoon H.S."/>
        </authorList>
    </citation>
    <scope>NUCLEOTIDE SEQUENCE [LARGE SCALE GENOMIC DNA]</scope>
    <source>
        <strain evidence="4">CCMP 1328</strain>
    </source>
</reference>
<protein>
    <recommendedName>
        <fullName evidence="5">Peroxisomal biogenesis factor 3</fullName>
    </recommendedName>
</protein>
<dbReference type="EMBL" id="VRMN01000010">
    <property type="protein sequence ID" value="KAA8492190.1"/>
    <property type="molecule type" value="Genomic_DNA"/>
</dbReference>
<dbReference type="GO" id="GO:0005778">
    <property type="term" value="C:peroxisomal membrane"/>
    <property type="evidence" value="ECO:0007669"/>
    <property type="project" value="InterPro"/>
</dbReference>
<dbReference type="PANTHER" id="PTHR28080:SF1">
    <property type="entry name" value="PEROXISOMAL BIOGENESIS FACTOR 3"/>
    <property type="match status" value="1"/>
</dbReference>
<dbReference type="Proteomes" id="UP000324585">
    <property type="component" value="Unassembled WGS sequence"/>
</dbReference>
<proteinExistence type="predicted"/>
<keyword evidence="2" id="KW-0472">Membrane</keyword>
<evidence type="ECO:0000313" key="4">
    <source>
        <dbReference type="Proteomes" id="UP000324585"/>
    </source>
</evidence>
<comment type="caution">
    <text evidence="3">The sequence shown here is derived from an EMBL/GenBank/DDBJ whole genome shotgun (WGS) entry which is preliminary data.</text>
</comment>
<dbReference type="PANTHER" id="PTHR28080">
    <property type="entry name" value="PEROXISOMAL BIOGENESIS FACTOR 3"/>
    <property type="match status" value="1"/>
</dbReference>